<dbReference type="Proteomes" id="UP000595140">
    <property type="component" value="Unassembled WGS sequence"/>
</dbReference>
<proteinExistence type="predicted"/>
<dbReference type="EMBL" id="OOIL02000560">
    <property type="protein sequence ID" value="VFQ66842.1"/>
    <property type="molecule type" value="Genomic_DNA"/>
</dbReference>
<feature type="region of interest" description="Disordered" evidence="1">
    <location>
        <begin position="69"/>
        <end position="96"/>
    </location>
</feature>
<protein>
    <submittedName>
        <fullName evidence="2">Uncharacterized protein</fullName>
    </submittedName>
</protein>
<evidence type="ECO:0000256" key="1">
    <source>
        <dbReference type="SAM" id="MobiDB-lite"/>
    </source>
</evidence>
<accession>A0A484KXD2</accession>
<name>A0A484KXD2_9ASTE</name>
<keyword evidence="3" id="KW-1185">Reference proteome</keyword>
<dbReference type="AlphaFoldDB" id="A0A484KXD2"/>
<evidence type="ECO:0000313" key="3">
    <source>
        <dbReference type="Proteomes" id="UP000595140"/>
    </source>
</evidence>
<evidence type="ECO:0000313" key="2">
    <source>
        <dbReference type="EMBL" id="VFQ66842.1"/>
    </source>
</evidence>
<sequence>MIQFVPVVYASGEEVGEKENFNISALAYTSREFDESKCLDEQFQKSRLDKDNGTEVVYINNLYVKTNQTRSHRTVGLRNPRVEEKEKMCQDEEDDE</sequence>
<organism evidence="2 3">
    <name type="scientific">Cuscuta campestris</name>
    <dbReference type="NCBI Taxonomy" id="132261"/>
    <lineage>
        <taxon>Eukaryota</taxon>
        <taxon>Viridiplantae</taxon>
        <taxon>Streptophyta</taxon>
        <taxon>Embryophyta</taxon>
        <taxon>Tracheophyta</taxon>
        <taxon>Spermatophyta</taxon>
        <taxon>Magnoliopsida</taxon>
        <taxon>eudicotyledons</taxon>
        <taxon>Gunneridae</taxon>
        <taxon>Pentapetalae</taxon>
        <taxon>asterids</taxon>
        <taxon>lamiids</taxon>
        <taxon>Solanales</taxon>
        <taxon>Convolvulaceae</taxon>
        <taxon>Cuscuteae</taxon>
        <taxon>Cuscuta</taxon>
        <taxon>Cuscuta subgen. Grammica</taxon>
        <taxon>Cuscuta sect. Cleistogrammica</taxon>
    </lineage>
</organism>
<feature type="compositionally biased region" description="Basic and acidic residues" evidence="1">
    <location>
        <begin position="80"/>
        <end position="90"/>
    </location>
</feature>
<gene>
    <name evidence="2" type="ORF">CCAM_LOCUS8618</name>
</gene>
<reference evidence="2 3" key="1">
    <citation type="submission" date="2018-04" db="EMBL/GenBank/DDBJ databases">
        <authorList>
            <person name="Vogel A."/>
        </authorList>
    </citation>
    <scope>NUCLEOTIDE SEQUENCE [LARGE SCALE GENOMIC DNA]</scope>
</reference>